<comment type="caution">
    <text evidence="2">The sequence shown here is derived from an EMBL/GenBank/DDBJ whole genome shotgun (WGS) entry which is preliminary data.</text>
</comment>
<accession>A0A2B4R7E2</accession>
<dbReference type="SMART" id="SM00186">
    <property type="entry name" value="FBG"/>
    <property type="match status" value="1"/>
</dbReference>
<dbReference type="InterPro" id="IPR002181">
    <property type="entry name" value="Fibrinogen_a/b/g_C_dom"/>
</dbReference>
<dbReference type="PANTHER" id="PTHR19143">
    <property type="entry name" value="FIBRINOGEN/TENASCIN/ANGIOPOEITIN"/>
    <property type="match status" value="1"/>
</dbReference>
<dbReference type="GO" id="GO:0005615">
    <property type="term" value="C:extracellular space"/>
    <property type="evidence" value="ECO:0007669"/>
    <property type="project" value="TreeGrafter"/>
</dbReference>
<evidence type="ECO:0000259" key="1">
    <source>
        <dbReference type="PROSITE" id="PS51406"/>
    </source>
</evidence>
<gene>
    <name evidence="2" type="primary">Fcn1</name>
    <name evidence="2" type="ORF">AWC38_SpisGene23793</name>
</gene>
<dbReference type="STRING" id="50429.A0A2B4R7E2"/>
<name>A0A2B4R7E2_STYPI</name>
<feature type="domain" description="Fibrinogen C-terminal" evidence="1">
    <location>
        <begin position="1"/>
        <end position="195"/>
    </location>
</feature>
<dbReference type="EMBL" id="LSMT01001464">
    <property type="protein sequence ID" value="PFX12277.1"/>
    <property type="molecule type" value="Genomic_DNA"/>
</dbReference>
<dbReference type="SUPFAM" id="SSF56496">
    <property type="entry name" value="Fibrinogen C-terminal domain-like"/>
    <property type="match status" value="1"/>
</dbReference>
<dbReference type="InterPro" id="IPR050373">
    <property type="entry name" value="Fibrinogen_C-term_domain"/>
</dbReference>
<dbReference type="AlphaFoldDB" id="A0A2B4R7E2"/>
<dbReference type="OrthoDB" id="7735550at2759"/>
<dbReference type="Pfam" id="PF00147">
    <property type="entry name" value="Fibrinogen_C"/>
    <property type="match status" value="1"/>
</dbReference>
<dbReference type="Gene3D" id="3.90.215.10">
    <property type="entry name" value="Gamma Fibrinogen, chain A, domain 1"/>
    <property type="match status" value="1"/>
</dbReference>
<dbReference type="InterPro" id="IPR014716">
    <property type="entry name" value="Fibrinogen_a/b/g_C_1"/>
</dbReference>
<protein>
    <submittedName>
        <fullName evidence="2">Ficolin-1</fullName>
    </submittedName>
</protein>
<evidence type="ECO:0000313" key="3">
    <source>
        <dbReference type="Proteomes" id="UP000225706"/>
    </source>
</evidence>
<sequence length="199" mass="22794">MTTTADGGWTVIQKRVDDTEDLNRIWNDYKKGFGDFLIREFWLGLDKIHRLTQNKTENKLRVDLDITEVKTVYAQYEWFGIENERNRYKLHIGSFLAGTVNDSVSTHNGSSFGTWDGLSADDACTSFGGGWWYLKDCATSSNLCATSSNLNGIYPSHKSTVRDIDQIYWGRLNLGNAEAEHQAPKRTEMKIRQRTFHRG</sequence>
<organism evidence="2 3">
    <name type="scientific">Stylophora pistillata</name>
    <name type="common">Smooth cauliflower coral</name>
    <dbReference type="NCBI Taxonomy" id="50429"/>
    <lineage>
        <taxon>Eukaryota</taxon>
        <taxon>Metazoa</taxon>
        <taxon>Cnidaria</taxon>
        <taxon>Anthozoa</taxon>
        <taxon>Hexacorallia</taxon>
        <taxon>Scleractinia</taxon>
        <taxon>Astrocoeniina</taxon>
        <taxon>Pocilloporidae</taxon>
        <taxon>Stylophora</taxon>
    </lineage>
</organism>
<evidence type="ECO:0000313" key="2">
    <source>
        <dbReference type="EMBL" id="PFX12277.1"/>
    </source>
</evidence>
<reference evidence="3" key="1">
    <citation type="journal article" date="2017" name="bioRxiv">
        <title>Comparative analysis of the genomes of Stylophora pistillata and Acropora digitifera provides evidence for extensive differences between species of corals.</title>
        <authorList>
            <person name="Voolstra C.R."/>
            <person name="Li Y."/>
            <person name="Liew Y.J."/>
            <person name="Baumgarten S."/>
            <person name="Zoccola D."/>
            <person name="Flot J.-F."/>
            <person name="Tambutte S."/>
            <person name="Allemand D."/>
            <person name="Aranda M."/>
        </authorList>
    </citation>
    <scope>NUCLEOTIDE SEQUENCE [LARGE SCALE GENOMIC DNA]</scope>
</reference>
<proteinExistence type="predicted"/>
<dbReference type="Proteomes" id="UP000225706">
    <property type="component" value="Unassembled WGS sequence"/>
</dbReference>
<keyword evidence="3" id="KW-1185">Reference proteome</keyword>
<dbReference type="InterPro" id="IPR036056">
    <property type="entry name" value="Fibrinogen-like_C"/>
</dbReference>
<dbReference type="PROSITE" id="PS51406">
    <property type="entry name" value="FIBRINOGEN_C_2"/>
    <property type="match status" value="1"/>
</dbReference>